<keyword evidence="3" id="KW-1185">Reference proteome</keyword>
<accession>A0A081C326</accession>
<evidence type="ECO:0000313" key="3">
    <source>
        <dbReference type="Proteomes" id="UP000030661"/>
    </source>
</evidence>
<dbReference type="InterPro" id="IPR029033">
    <property type="entry name" value="His_PPase_superfam"/>
</dbReference>
<organism evidence="2">
    <name type="scientific">Vecturithrix granuli</name>
    <dbReference type="NCBI Taxonomy" id="1499967"/>
    <lineage>
        <taxon>Bacteria</taxon>
        <taxon>Candidatus Moduliflexota</taxon>
        <taxon>Candidatus Vecturitrichia</taxon>
        <taxon>Candidatus Vecturitrichales</taxon>
        <taxon>Candidatus Vecturitrichaceae</taxon>
        <taxon>Candidatus Vecturithrix</taxon>
    </lineage>
</organism>
<feature type="binding site" evidence="1">
    <location>
        <position position="58"/>
    </location>
    <ligand>
        <name>substrate</name>
    </ligand>
</feature>
<gene>
    <name evidence="2" type="ORF">U27_05956</name>
</gene>
<proteinExistence type="predicted"/>
<dbReference type="AlphaFoldDB" id="A0A081C326"/>
<dbReference type="InterPro" id="IPR013078">
    <property type="entry name" value="His_Pase_superF_clade-1"/>
</dbReference>
<dbReference type="EMBL" id="DF820469">
    <property type="protein sequence ID" value="GAK58981.1"/>
    <property type="molecule type" value="Genomic_DNA"/>
</dbReference>
<dbReference type="Proteomes" id="UP000030661">
    <property type="component" value="Unassembled WGS sequence"/>
</dbReference>
<dbReference type="SMART" id="SM00855">
    <property type="entry name" value="PGAM"/>
    <property type="match status" value="1"/>
</dbReference>
<dbReference type="Pfam" id="PF00300">
    <property type="entry name" value="His_Phos_1"/>
    <property type="match status" value="1"/>
</dbReference>
<dbReference type="STRING" id="1499967.U27_05956"/>
<reference evidence="2" key="1">
    <citation type="journal article" date="2015" name="PeerJ">
        <title>First genomic representation of candidate bacterial phylum KSB3 points to enhanced environmental sensing as a trigger of wastewater bulking.</title>
        <authorList>
            <person name="Sekiguchi Y."/>
            <person name="Ohashi A."/>
            <person name="Parks D.H."/>
            <person name="Yamauchi T."/>
            <person name="Tyson G.W."/>
            <person name="Hugenholtz P."/>
        </authorList>
    </citation>
    <scope>NUCLEOTIDE SEQUENCE [LARGE SCALE GENOMIC DNA]</scope>
</reference>
<dbReference type="Gene3D" id="3.40.50.1240">
    <property type="entry name" value="Phosphoglycerate mutase-like"/>
    <property type="match status" value="1"/>
</dbReference>
<evidence type="ECO:0000256" key="1">
    <source>
        <dbReference type="PIRSR" id="PIRSR613078-2"/>
    </source>
</evidence>
<dbReference type="eggNOG" id="COG2062">
    <property type="taxonomic scope" value="Bacteria"/>
</dbReference>
<sequence length="169" mass="19131">MKRVYLLRHAKSSWQDSSLEDFERPLNKRGKQDAPEMGQRLRSQHVLPDLIISSPAKRAVATAKIFAEEIGYPKKQIVYEAAIYEADTARLQTLLHGLENNIQQVMLCGHNPGLTMLAEYLSGTLIDNIPTCGIVCVDFAVDTWQEIGERKGTLIFFDYPKKHSVSEKQ</sequence>
<evidence type="ECO:0000313" key="2">
    <source>
        <dbReference type="EMBL" id="GAK58981.1"/>
    </source>
</evidence>
<dbReference type="HOGENOM" id="CLU_084603_2_2_0"/>
<dbReference type="CDD" id="cd07067">
    <property type="entry name" value="HP_PGM_like"/>
    <property type="match status" value="1"/>
</dbReference>
<dbReference type="PANTHER" id="PTHR47623">
    <property type="entry name" value="OS09G0287300 PROTEIN"/>
    <property type="match status" value="1"/>
</dbReference>
<protein>
    <submittedName>
        <fullName evidence="2">Phosphoglycerate mutase</fullName>
    </submittedName>
</protein>
<name>A0A081C326_VECG1</name>
<dbReference type="SUPFAM" id="SSF53254">
    <property type="entry name" value="Phosphoglycerate mutase-like"/>
    <property type="match status" value="1"/>
</dbReference>
<dbReference type="PANTHER" id="PTHR47623:SF1">
    <property type="entry name" value="OS09G0287300 PROTEIN"/>
    <property type="match status" value="1"/>
</dbReference>